<dbReference type="InterPro" id="IPR023408">
    <property type="entry name" value="MscS_beta-dom_sf"/>
</dbReference>
<evidence type="ECO:0000256" key="9">
    <source>
        <dbReference type="SAM" id="SignalP"/>
    </source>
</evidence>
<evidence type="ECO:0000256" key="3">
    <source>
        <dbReference type="ARBA" id="ARBA00022475"/>
    </source>
</evidence>
<feature type="transmembrane region" description="Helical" evidence="8">
    <location>
        <begin position="507"/>
        <end position="527"/>
    </location>
</feature>
<organism evidence="13 14">
    <name type="scientific">Ponticoccus alexandrii</name>
    <dbReference type="NCBI Taxonomy" id="1943633"/>
    <lineage>
        <taxon>Bacteria</taxon>
        <taxon>Pseudomonadati</taxon>
        <taxon>Pseudomonadota</taxon>
        <taxon>Alphaproteobacteria</taxon>
        <taxon>Rhodobacterales</taxon>
        <taxon>Roseobacteraceae</taxon>
        <taxon>Ponticoccus</taxon>
    </lineage>
</organism>
<feature type="signal peptide" evidence="9">
    <location>
        <begin position="1"/>
        <end position="29"/>
    </location>
</feature>
<dbReference type="Proteomes" id="UP000596387">
    <property type="component" value="Chromosome"/>
</dbReference>
<dbReference type="SUPFAM" id="SSF50182">
    <property type="entry name" value="Sm-like ribonucleoproteins"/>
    <property type="match status" value="1"/>
</dbReference>
<evidence type="ECO:0000256" key="2">
    <source>
        <dbReference type="ARBA" id="ARBA00008017"/>
    </source>
</evidence>
<keyword evidence="6 8" id="KW-0472">Membrane</keyword>
<feature type="transmembrane region" description="Helical" evidence="8">
    <location>
        <begin position="460"/>
        <end position="480"/>
    </location>
</feature>
<evidence type="ECO:0000256" key="4">
    <source>
        <dbReference type="ARBA" id="ARBA00022692"/>
    </source>
</evidence>
<feature type="chain" id="PRO_5046012512" evidence="9">
    <location>
        <begin position="30"/>
        <end position="823"/>
    </location>
</feature>
<feature type="transmembrane region" description="Helical" evidence="8">
    <location>
        <begin position="225"/>
        <end position="244"/>
    </location>
</feature>
<dbReference type="InterPro" id="IPR011066">
    <property type="entry name" value="MscS_channel_C_sf"/>
</dbReference>
<dbReference type="EMBL" id="CP047166">
    <property type="protein sequence ID" value="QRF68192.1"/>
    <property type="molecule type" value="Genomic_DNA"/>
</dbReference>
<protein>
    <submittedName>
        <fullName evidence="13">Mechanosensitive ion channel</fullName>
    </submittedName>
</protein>
<feature type="domain" description="Mechanosensitive ion channel MscS" evidence="10">
    <location>
        <begin position="637"/>
        <end position="699"/>
    </location>
</feature>
<dbReference type="InterPro" id="IPR006685">
    <property type="entry name" value="MscS_channel_2nd"/>
</dbReference>
<evidence type="ECO:0000256" key="5">
    <source>
        <dbReference type="ARBA" id="ARBA00022989"/>
    </source>
</evidence>
<dbReference type="SUPFAM" id="SSF82689">
    <property type="entry name" value="Mechanosensitive channel protein MscS (YggB), C-terminal domain"/>
    <property type="match status" value="1"/>
</dbReference>
<dbReference type="InterPro" id="IPR057485">
    <property type="entry name" value="YbiO-like_TM1"/>
</dbReference>
<evidence type="ECO:0000313" key="14">
    <source>
        <dbReference type="Proteomes" id="UP000596387"/>
    </source>
</evidence>
<dbReference type="PANTHER" id="PTHR30460">
    <property type="entry name" value="MODERATE CONDUCTANCE MECHANOSENSITIVE CHANNEL YBIO"/>
    <property type="match status" value="1"/>
</dbReference>
<proteinExistence type="inferred from homology"/>
<feature type="transmembrane region" description="Helical" evidence="8">
    <location>
        <begin position="590"/>
        <end position="610"/>
    </location>
</feature>
<dbReference type="PANTHER" id="PTHR30460:SF0">
    <property type="entry name" value="MODERATE CONDUCTANCE MECHANOSENSITIVE CHANNEL YBIO"/>
    <property type="match status" value="1"/>
</dbReference>
<feature type="transmembrane region" description="Helical" evidence="8">
    <location>
        <begin position="616"/>
        <end position="634"/>
    </location>
</feature>
<keyword evidence="3" id="KW-1003">Cell membrane</keyword>
<dbReference type="InterPro" id="IPR045276">
    <property type="entry name" value="YbiO_bact"/>
</dbReference>
<reference evidence="13 14" key="1">
    <citation type="submission" date="2019-12" db="EMBL/GenBank/DDBJ databases">
        <title>Complete Genome Sequence of a Quorum-Sensing Bacterium,Rhodobacteraceae bacterium C31, Isolated from a marine microalgae symbiotic bacteria.</title>
        <authorList>
            <person name="Zhang Y."/>
        </authorList>
    </citation>
    <scope>NUCLEOTIDE SEQUENCE [LARGE SCALE GENOMIC DNA]</scope>
    <source>
        <strain evidence="13 14">C31</strain>
    </source>
</reference>
<name>A0ABX7FDA0_9RHOB</name>
<dbReference type="InterPro" id="IPR049142">
    <property type="entry name" value="MS_channel_1st"/>
</dbReference>
<sequence>MTIFRFWFLTLIALLALTLGSLSPSGAFAQDTAKATPPPPSNLDLLLDVIEDDKSRAALIEELRAAQETAKEPVGDQVVDALAGDQAPPPESLSFSRRIALITQEVAESSAARLAALWTQVGAIPDVFDGFSGNEAGVLLEALQQLALIIVVTVAVYLVLRWIGKGVYRRMGASAAESGAVRTVMLFLASAVIDALIVVAAWATGYLIATLLLGNFGEIGIRQTLYLNAFLLVEMAKVVMRLALSPTARDLRPLPVSDEAAAYLATRLNWIISLVGYGQLLVVPIINANVSLAAGRALSALIAVVVVMIAIGMVLRNRKAVADWLQRGAQPAHHHVAEQHLAQTGTPATVTEDGTVIEDDTVVAERTISADDAIVAEGPMPAERTLYTADAPETESTPEEFPMAEPQPDPEPQQTRRAGALGFLMRHWHWPALLYLLVILMLVLVQPADAAFRSLMNSGQVLAVILLGITLSGILTRAMVRGVQLPENVNARLPLLERRLNTFVPKALFVLRTLIFIGVVAVALNAISLIDLRGWMASQIGLRLTGTIFSVGAVLLVAFVIWVAMTSWVDFRLNPEFGTVATAREKTLLTLARNAFTIALFVITLMFVLSEIGLDIAPLLASAGVLGLAIGFGAQKLVQDIITGIFIQFENAMNVGDVVTAGSTTGVVEKLTIRSVSLRDVSGAYHLIPFSSVDMVSNFMRDFGYFVCDMGVAYRENIAEVKQAMHDAFDMLRADPEQAAKIMGELEWFGVNSFGDSAVVVRARIKCEPGTQWGVGREYNGYLKQVFDERNIEIPFPHQTIFLGESKQGATQPFHVRTAPEES</sequence>
<feature type="transmembrane region" description="Helical" evidence="8">
    <location>
        <begin position="142"/>
        <end position="163"/>
    </location>
</feature>
<feature type="transmembrane region" description="Helical" evidence="8">
    <location>
        <begin position="264"/>
        <end position="286"/>
    </location>
</feature>
<keyword evidence="9" id="KW-0732">Signal</keyword>
<accession>A0ABX7FDA0</accession>
<comment type="subcellular location">
    <subcellularLocation>
        <location evidence="1">Cell membrane</location>
        <topology evidence="1">Multi-pass membrane protein</topology>
    </subcellularLocation>
</comment>
<dbReference type="Gene3D" id="2.30.30.60">
    <property type="match status" value="1"/>
</dbReference>
<feature type="region of interest" description="Disordered" evidence="7">
    <location>
        <begin position="391"/>
        <end position="414"/>
    </location>
</feature>
<evidence type="ECO:0000256" key="8">
    <source>
        <dbReference type="SAM" id="Phobius"/>
    </source>
</evidence>
<keyword evidence="4 8" id="KW-0812">Transmembrane</keyword>
<dbReference type="Gene3D" id="1.10.287.1260">
    <property type="match status" value="1"/>
</dbReference>
<keyword evidence="14" id="KW-1185">Reference proteome</keyword>
<dbReference type="Gene3D" id="3.30.70.100">
    <property type="match status" value="1"/>
</dbReference>
<evidence type="ECO:0000259" key="11">
    <source>
        <dbReference type="Pfam" id="PF21088"/>
    </source>
</evidence>
<gene>
    <name evidence="13" type="ORF">GQA70_18870</name>
</gene>
<feature type="domain" description="Mechanosensitive ion channel transmembrane helices 2/3" evidence="11">
    <location>
        <begin position="595"/>
        <end position="635"/>
    </location>
</feature>
<dbReference type="InterPro" id="IPR011014">
    <property type="entry name" value="MscS_channel_TM-2"/>
</dbReference>
<feature type="transmembrane region" description="Helical" evidence="8">
    <location>
        <begin position="184"/>
        <end position="213"/>
    </location>
</feature>
<feature type="domain" description="Moderate conductance mechanosensitive channel YbiO-like transmembrane helix 1" evidence="12">
    <location>
        <begin position="458"/>
        <end position="535"/>
    </location>
</feature>
<evidence type="ECO:0000256" key="6">
    <source>
        <dbReference type="ARBA" id="ARBA00023136"/>
    </source>
</evidence>
<evidence type="ECO:0000259" key="12">
    <source>
        <dbReference type="Pfam" id="PF25392"/>
    </source>
</evidence>
<feature type="transmembrane region" description="Helical" evidence="8">
    <location>
        <begin position="432"/>
        <end position="448"/>
    </location>
</feature>
<keyword evidence="5 8" id="KW-1133">Transmembrane helix</keyword>
<dbReference type="RefSeq" id="WP_039615591.1">
    <property type="nucleotide sequence ID" value="NZ_CP047166.1"/>
</dbReference>
<comment type="similarity">
    <text evidence="2">Belongs to the MscS (TC 1.A.23) family.</text>
</comment>
<evidence type="ECO:0000256" key="7">
    <source>
        <dbReference type="SAM" id="MobiDB-lite"/>
    </source>
</evidence>
<dbReference type="Pfam" id="PF25392">
    <property type="entry name" value="MS_channel_TM1"/>
    <property type="match status" value="1"/>
</dbReference>
<dbReference type="SUPFAM" id="SSF82861">
    <property type="entry name" value="Mechanosensitive channel protein MscS (YggB), transmembrane region"/>
    <property type="match status" value="1"/>
</dbReference>
<evidence type="ECO:0000313" key="13">
    <source>
        <dbReference type="EMBL" id="QRF68192.1"/>
    </source>
</evidence>
<evidence type="ECO:0000256" key="1">
    <source>
        <dbReference type="ARBA" id="ARBA00004651"/>
    </source>
</evidence>
<feature type="transmembrane region" description="Helical" evidence="8">
    <location>
        <begin position="292"/>
        <end position="315"/>
    </location>
</feature>
<dbReference type="Pfam" id="PF00924">
    <property type="entry name" value="MS_channel_2nd"/>
    <property type="match status" value="1"/>
</dbReference>
<dbReference type="InterPro" id="IPR010920">
    <property type="entry name" value="LSM_dom_sf"/>
</dbReference>
<feature type="transmembrane region" description="Helical" evidence="8">
    <location>
        <begin position="547"/>
        <end position="569"/>
    </location>
</feature>
<evidence type="ECO:0000259" key="10">
    <source>
        <dbReference type="Pfam" id="PF00924"/>
    </source>
</evidence>
<dbReference type="Pfam" id="PF21088">
    <property type="entry name" value="MS_channel_1st"/>
    <property type="match status" value="1"/>
</dbReference>